<dbReference type="InterPro" id="IPR016040">
    <property type="entry name" value="NAD(P)-bd_dom"/>
</dbReference>
<gene>
    <name evidence="7" type="ORF">Hokovirus_2_203</name>
</gene>
<accession>A0A1V0SG19</accession>
<dbReference type="PANTHER" id="PTHR43725:SF47">
    <property type="entry name" value="UDP-GLUCOSE 4-EPIMERASE"/>
    <property type="match status" value="1"/>
</dbReference>
<dbReference type="EMBL" id="KY684104">
    <property type="protein sequence ID" value="ARF10676.1"/>
    <property type="molecule type" value="Genomic_DNA"/>
</dbReference>
<dbReference type="Gene3D" id="3.90.25.10">
    <property type="entry name" value="UDP-galactose 4-epimerase, domain 1"/>
    <property type="match status" value="1"/>
</dbReference>
<evidence type="ECO:0000256" key="1">
    <source>
        <dbReference type="ARBA" id="ARBA00000083"/>
    </source>
</evidence>
<evidence type="ECO:0000256" key="5">
    <source>
        <dbReference type="ARBA" id="ARBA00023235"/>
    </source>
</evidence>
<dbReference type="InterPro" id="IPR036291">
    <property type="entry name" value="NAD(P)-bd_dom_sf"/>
</dbReference>
<keyword evidence="4" id="KW-0520">NAD</keyword>
<keyword evidence="5" id="KW-0413">Isomerase</keyword>
<organism evidence="7">
    <name type="scientific">Hokovirus HKV1</name>
    <dbReference type="NCBI Taxonomy" id="1977638"/>
    <lineage>
        <taxon>Viruses</taxon>
        <taxon>Varidnaviria</taxon>
        <taxon>Bamfordvirae</taxon>
        <taxon>Nucleocytoviricota</taxon>
        <taxon>Megaviricetes</taxon>
        <taxon>Imitervirales</taxon>
        <taxon>Mimiviridae</taxon>
        <taxon>Klosneuvirinae</taxon>
        <taxon>Hokovirus</taxon>
    </lineage>
</organism>
<proteinExistence type="predicted"/>
<comment type="cofactor">
    <cofactor evidence="2">
        <name>NAD(+)</name>
        <dbReference type="ChEBI" id="CHEBI:57540"/>
    </cofactor>
</comment>
<protein>
    <recommendedName>
        <fullName evidence="3">UDP-glucose 4-epimerase</fullName>
        <ecNumber evidence="3">5.1.3.2</ecNumber>
    </recommendedName>
</protein>
<dbReference type="GO" id="GO:0003978">
    <property type="term" value="F:UDP-glucose 4-epimerase activity"/>
    <property type="evidence" value="ECO:0007669"/>
    <property type="project" value="UniProtKB-EC"/>
</dbReference>
<evidence type="ECO:0000256" key="3">
    <source>
        <dbReference type="ARBA" id="ARBA00013189"/>
    </source>
</evidence>
<comment type="catalytic activity">
    <reaction evidence="1">
        <text>UDP-alpha-D-glucose = UDP-alpha-D-galactose</text>
        <dbReference type="Rhea" id="RHEA:22168"/>
        <dbReference type="ChEBI" id="CHEBI:58885"/>
        <dbReference type="ChEBI" id="CHEBI:66914"/>
        <dbReference type="EC" id="5.1.3.2"/>
    </reaction>
</comment>
<feature type="domain" description="NAD(P)-binding" evidence="6">
    <location>
        <begin position="3"/>
        <end position="313"/>
    </location>
</feature>
<name>A0A1V0SG19_9VIRU</name>
<dbReference type="PANTHER" id="PTHR43725">
    <property type="entry name" value="UDP-GLUCOSE 4-EPIMERASE"/>
    <property type="match status" value="1"/>
</dbReference>
<dbReference type="PRINTS" id="PR01713">
    <property type="entry name" value="NUCEPIMERASE"/>
</dbReference>
<dbReference type="NCBIfam" id="TIGR01179">
    <property type="entry name" value="galE"/>
    <property type="match status" value="1"/>
</dbReference>
<dbReference type="Gene3D" id="3.40.50.720">
    <property type="entry name" value="NAD(P)-binding Rossmann-like Domain"/>
    <property type="match status" value="1"/>
</dbReference>
<dbReference type="InterPro" id="IPR005886">
    <property type="entry name" value="UDP_G4E"/>
</dbReference>
<evidence type="ECO:0000313" key="7">
    <source>
        <dbReference type="EMBL" id="ARF10676.1"/>
    </source>
</evidence>
<evidence type="ECO:0000259" key="6">
    <source>
        <dbReference type="Pfam" id="PF16363"/>
    </source>
</evidence>
<evidence type="ECO:0000256" key="2">
    <source>
        <dbReference type="ARBA" id="ARBA00001911"/>
    </source>
</evidence>
<evidence type="ECO:0000256" key="4">
    <source>
        <dbReference type="ARBA" id="ARBA00023027"/>
    </source>
</evidence>
<dbReference type="SUPFAM" id="SSF51735">
    <property type="entry name" value="NAD(P)-binding Rossmann-fold domains"/>
    <property type="match status" value="1"/>
</dbReference>
<dbReference type="EC" id="5.1.3.2" evidence="3"/>
<sequence length="317" mass="36056">MILITGGAGFIGCNISYQLLLQGYDIIIVDNLINSNINNIQKIETITNKKIKFYEGDLINIDLIYKIFNENEINCVIHLAGLKSVAESCVKPLLYYNNNLCIIINLLKVMVEFNVRKIIFSSSATVYGGGISPYNEESQVGINITNPYGKTKYFQEEILKDLFKSDNNWCIVILRYFNPIGKYENGSNNIMPIIMSVIKGNKEYLTIYGNDYNTKDGTCLRDYIHVEDLAKGHIICVEKIKNNGLYIYNLGTGNPISVTDLVNTFEKVNNVKINKVYGERRKGDTDIIYADCSKIKNELGWQTTKNIDQMCYDVFNN</sequence>
<dbReference type="Pfam" id="PF16363">
    <property type="entry name" value="GDP_Man_Dehyd"/>
    <property type="match status" value="1"/>
</dbReference>
<dbReference type="GO" id="GO:0006012">
    <property type="term" value="P:galactose metabolic process"/>
    <property type="evidence" value="ECO:0007669"/>
    <property type="project" value="InterPro"/>
</dbReference>
<reference evidence="7" key="1">
    <citation type="journal article" date="2017" name="Science">
        <title>Giant viruses with an expanded complement of translation system components.</title>
        <authorList>
            <person name="Schulz F."/>
            <person name="Yutin N."/>
            <person name="Ivanova N.N."/>
            <person name="Ortega D.R."/>
            <person name="Lee T.K."/>
            <person name="Vierheilig J."/>
            <person name="Daims H."/>
            <person name="Horn M."/>
            <person name="Wagner M."/>
            <person name="Jensen G.J."/>
            <person name="Kyrpides N.C."/>
            <person name="Koonin E.V."/>
            <person name="Woyke T."/>
        </authorList>
    </citation>
    <scope>NUCLEOTIDE SEQUENCE</scope>
    <source>
        <strain evidence="7">HKV1</strain>
    </source>
</reference>